<name>A0AAD7ZQK6_DIPPU</name>
<reference evidence="1" key="2">
    <citation type="submission" date="2023-05" db="EMBL/GenBank/DDBJ databases">
        <authorList>
            <person name="Fouks B."/>
        </authorList>
    </citation>
    <scope>NUCLEOTIDE SEQUENCE</scope>
    <source>
        <strain evidence="1">Stay&amp;Tobe</strain>
        <tissue evidence="1">Testes</tissue>
    </source>
</reference>
<accession>A0AAD7ZQK6</accession>
<dbReference type="InterPro" id="IPR024857">
    <property type="entry name" value="Cappuccino"/>
</dbReference>
<dbReference type="GO" id="GO:0031083">
    <property type="term" value="C:BLOC-1 complex"/>
    <property type="evidence" value="ECO:0007669"/>
    <property type="project" value="TreeGrafter"/>
</dbReference>
<evidence type="ECO:0000313" key="2">
    <source>
        <dbReference type="Proteomes" id="UP001233999"/>
    </source>
</evidence>
<organism evidence="1 2">
    <name type="scientific">Diploptera punctata</name>
    <name type="common">Pacific beetle cockroach</name>
    <dbReference type="NCBI Taxonomy" id="6984"/>
    <lineage>
        <taxon>Eukaryota</taxon>
        <taxon>Metazoa</taxon>
        <taxon>Ecdysozoa</taxon>
        <taxon>Arthropoda</taxon>
        <taxon>Hexapoda</taxon>
        <taxon>Insecta</taxon>
        <taxon>Pterygota</taxon>
        <taxon>Neoptera</taxon>
        <taxon>Polyneoptera</taxon>
        <taxon>Dictyoptera</taxon>
        <taxon>Blattodea</taxon>
        <taxon>Blaberoidea</taxon>
        <taxon>Blaberidae</taxon>
        <taxon>Diplopterinae</taxon>
        <taxon>Diploptera</taxon>
    </lineage>
</organism>
<comment type="caution">
    <text evidence="1">The sequence shown here is derived from an EMBL/GenBank/DDBJ whole genome shotgun (WGS) entry which is preliminary data.</text>
</comment>
<sequence>SGYTEFYLNHVFAFRLMNDKMLNDIGKDYAGYLQIDLTKELAPVEETVDDMLTRLEEFESLMEMVRCNGLYSLDGSIPDLLLYKDKLQMLCNQVDSLEAFVNRVKQDIDLVESQMDAAEVDVGNTDGKLKNILRPLFSKISDAPTPRPARSPVYETPQLFKTSNFFHSEGSSSVEK</sequence>
<evidence type="ECO:0000313" key="1">
    <source>
        <dbReference type="EMBL" id="KAJ9584048.1"/>
    </source>
</evidence>
<proteinExistence type="predicted"/>
<dbReference type="PANTHER" id="PTHR16230">
    <property type="entry name" value="CAPPUCCINO"/>
    <property type="match status" value="1"/>
</dbReference>
<reference evidence="1" key="1">
    <citation type="journal article" date="2023" name="IScience">
        <title>Live-bearing cockroach genome reveals convergent evolutionary mechanisms linked to viviparity in insects and beyond.</title>
        <authorList>
            <person name="Fouks B."/>
            <person name="Harrison M.C."/>
            <person name="Mikhailova A.A."/>
            <person name="Marchal E."/>
            <person name="English S."/>
            <person name="Carruthers M."/>
            <person name="Jennings E.C."/>
            <person name="Chiamaka E.L."/>
            <person name="Frigard R.A."/>
            <person name="Pippel M."/>
            <person name="Attardo G.M."/>
            <person name="Benoit J.B."/>
            <person name="Bornberg-Bauer E."/>
            <person name="Tobe S.S."/>
        </authorList>
    </citation>
    <scope>NUCLEOTIDE SEQUENCE</scope>
    <source>
        <strain evidence="1">Stay&amp;Tobe</strain>
    </source>
</reference>
<protein>
    <submittedName>
        <fullName evidence="1">Uncharacterized protein</fullName>
    </submittedName>
</protein>
<dbReference type="PANTHER" id="PTHR16230:SF3">
    <property type="entry name" value="BIOGENESIS OF LYSOSOMAL ORGANELLES COMPLEX-1, SUBUNIT 4, CAPPUCCINO"/>
    <property type="match status" value="1"/>
</dbReference>
<gene>
    <name evidence="1" type="ORF">L9F63_021605</name>
</gene>
<dbReference type="EMBL" id="JASPKZ010007477">
    <property type="protein sequence ID" value="KAJ9584048.1"/>
    <property type="molecule type" value="Genomic_DNA"/>
</dbReference>
<dbReference type="AlphaFoldDB" id="A0AAD7ZQK6"/>
<dbReference type="Proteomes" id="UP001233999">
    <property type="component" value="Unassembled WGS sequence"/>
</dbReference>
<feature type="non-terminal residue" evidence="1">
    <location>
        <position position="1"/>
    </location>
</feature>
<keyword evidence="2" id="KW-1185">Reference proteome</keyword>